<proteinExistence type="predicted"/>
<dbReference type="Gene3D" id="3.40.50.720">
    <property type="entry name" value="NAD(P)-binding Rossmann-like Domain"/>
    <property type="match status" value="1"/>
</dbReference>
<evidence type="ECO:0000313" key="2">
    <source>
        <dbReference type="Proteomes" id="UP001056035"/>
    </source>
</evidence>
<gene>
    <name evidence="1" type="ORF">NBH00_13895</name>
</gene>
<accession>A0ABY5DPB8</accession>
<name>A0ABY5DPB8_9ACTN</name>
<keyword evidence="2" id="KW-1185">Reference proteome</keyword>
<organism evidence="1 2">
    <name type="scientific">Paraconexibacter antarcticus</name>
    <dbReference type="NCBI Taxonomy" id="2949664"/>
    <lineage>
        <taxon>Bacteria</taxon>
        <taxon>Bacillati</taxon>
        <taxon>Actinomycetota</taxon>
        <taxon>Thermoleophilia</taxon>
        <taxon>Solirubrobacterales</taxon>
        <taxon>Paraconexibacteraceae</taxon>
        <taxon>Paraconexibacter</taxon>
    </lineage>
</organism>
<sequence length="83" mass="8464">MQIANRVFAQSAATGALPTLFAATADVPPGSYAGPSRRLESQGPPTLVRTAAEARDEAVAARLWALSEELTGVSFGLAAPVPA</sequence>
<protein>
    <submittedName>
        <fullName evidence="1">Uncharacterized protein</fullName>
    </submittedName>
</protein>
<reference evidence="1 2" key="1">
    <citation type="submission" date="2022-06" db="EMBL/GenBank/DDBJ databases">
        <title>Paraconexibacter antarcticus.</title>
        <authorList>
            <person name="Kim C.S."/>
        </authorList>
    </citation>
    <scope>NUCLEOTIDE SEQUENCE [LARGE SCALE GENOMIC DNA]</scope>
    <source>
        <strain evidence="1 2">02-257</strain>
    </source>
</reference>
<dbReference type="Proteomes" id="UP001056035">
    <property type="component" value="Chromosome"/>
</dbReference>
<evidence type="ECO:0000313" key="1">
    <source>
        <dbReference type="EMBL" id="UTI62454.1"/>
    </source>
</evidence>
<dbReference type="EMBL" id="CP098502">
    <property type="protein sequence ID" value="UTI62454.1"/>
    <property type="molecule type" value="Genomic_DNA"/>
</dbReference>